<evidence type="ECO:0000313" key="3">
    <source>
        <dbReference type="Proteomes" id="UP001596011"/>
    </source>
</evidence>
<dbReference type="EMBL" id="JBHSFI010000007">
    <property type="protein sequence ID" value="MFC4630945.1"/>
    <property type="molecule type" value="Genomic_DNA"/>
</dbReference>
<proteinExistence type="predicted"/>
<dbReference type="Pfam" id="PF21806">
    <property type="entry name" value="DUF6879"/>
    <property type="match status" value="1"/>
</dbReference>
<gene>
    <name evidence="2" type="ORF">ACFO6V_22045</name>
</gene>
<feature type="domain" description="DUF6879" evidence="1">
    <location>
        <begin position="10"/>
        <end position="170"/>
    </location>
</feature>
<dbReference type="RefSeq" id="WP_377139440.1">
    <property type="nucleotide sequence ID" value="NZ_JBHSFI010000007.1"/>
</dbReference>
<accession>A0ABV9HMX7</accession>
<organism evidence="2 3">
    <name type="scientific">Promicromonospora alba</name>
    <dbReference type="NCBI Taxonomy" id="1616110"/>
    <lineage>
        <taxon>Bacteria</taxon>
        <taxon>Bacillati</taxon>
        <taxon>Actinomycetota</taxon>
        <taxon>Actinomycetes</taxon>
        <taxon>Micrococcales</taxon>
        <taxon>Promicromonosporaceae</taxon>
        <taxon>Promicromonospora</taxon>
    </lineage>
</organism>
<name>A0ABV9HMX7_9MICO</name>
<keyword evidence="3" id="KW-1185">Reference proteome</keyword>
<evidence type="ECO:0000259" key="1">
    <source>
        <dbReference type="Pfam" id="PF21806"/>
    </source>
</evidence>
<comment type="caution">
    <text evidence="2">The sequence shown here is derived from an EMBL/GenBank/DDBJ whole genome shotgun (WGS) entry which is preliminary data.</text>
</comment>
<sequence length="175" mass="20681">MSGLIPLDSRWHDLFENFEHTAYRLHVRDTYNTQLEREPMAQFLATGTADLEWFQDWLTSIREAKAAGRIFRRVRVVSLPLTDSARYSLWVTRYSVEAGEDIRYLARDDAQGLPEFDYWMFDSRTVAKMHWNDEDELLGFELVEDPAEVVELNYQRDAAWHHAIPRAEFAAQYMD</sequence>
<reference evidence="3" key="1">
    <citation type="journal article" date="2019" name="Int. J. Syst. Evol. Microbiol.">
        <title>The Global Catalogue of Microorganisms (GCM) 10K type strain sequencing project: providing services to taxonomists for standard genome sequencing and annotation.</title>
        <authorList>
            <consortium name="The Broad Institute Genomics Platform"/>
            <consortium name="The Broad Institute Genome Sequencing Center for Infectious Disease"/>
            <person name="Wu L."/>
            <person name="Ma J."/>
        </authorList>
    </citation>
    <scope>NUCLEOTIDE SEQUENCE [LARGE SCALE GENOMIC DNA]</scope>
    <source>
        <strain evidence="3">CCUG 42722</strain>
    </source>
</reference>
<dbReference type="Proteomes" id="UP001596011">
    <property type="component" value="Unassembled WGS sequence"/>
</dbReference>
<dbReference type="InterPro" id="IPR049244">
    <property type="entry name" value="DUF6879"/>
</dbReference>
<protein>
    <submittedName>
        <fullName evidence="2">DUF6879 family protein</fullName>
    </submittedName>
</protein>
<evidence type="ECO:0000313" key="2">
    <source>
        <dbReference type="EMBL" id="MFC4630945.1"/>
    </source>
</evidence>